<keyword evidence="3" id="KW-1185">Reference proteome</keyword>
<dbReference type="NCBIfam" id="TIGR00251">
    <property type="entry name" value="DUF167 family protein"/>
    <property type="match status" value="1"/>
</dbReference>
<gene>
    <name evidence="2" type="ORF">DDE23_17630</name>
</gene>
<accession>A0A2T7UMW1</accession>
<name>A0A2T7UMW1_9RHOB</name>
<organism evidence="2 3">
    <name type="scientific">Pararhodobacter aggregans</name>
    <dbReference type="NCBI Taxonomy" id="404875"/>
    <lineage>
        <taxon>Bacteria</taxon>
        <taxon>Pseudomonadati</taxon>
        <taxon>Pseudomonadota</taxon>
        <taxon>Alphaproteobacteria</taxon>
        <taxon>Rhodobacterales</taxon>
        <taxon>Paracoccaceae</taxon>
        <taxon>Pararhodobacter</taxon>
    </lineage>
</organism>
<evidence type="ECO:0000313" key="3">
    <source>
        <dbReference type="Proteomes" id="UP000244810"/>
    </source>
</evidence>
<evidence type="ECO:0000313" key="2">
    <source>
        <dbReference type="EMBL" id="PVE46017.1"/>
    </source>
</evidence>
<dbReference type="SMART" id="SM01152">
    <property type="entry name" value="DUF167"/>
    <property type="match status" value="1"/>
</dbReference>
<dbReference type="InterPro" id="IPR036591">
    <property type="entry name" value="YggU-like_sf"/>
</dbReference>
<dbReference type="AlphaFoldDB" id="A0A2T7UMW1"/>
<reference evidence="2 3" key="1">
    <citation type="journal article" date="2011" name="Syst. Appl. Microbiol.">
        <title>Defluviimonas denitrificans gen. nov., sp. nov., and Pararhodobacter aggregans gen. nov., sp. nov., non-phototrophic Rhodobacteraceae from the biofilter of a marine aquaculture.</title>
        <authorList>
            <person name="Foesel B.U."/>
            <person name="Drake H.L."/>
            <person name="Schramm A."/>
        </authorList>
    </citation>
    <scope>NUCLEOTIDE SEQUENCE [LARGE SCALE GENOMIC DNA]</scope>
    <source>
        <strain evidence="2 3">D1-19</strain>
    </source>
</reference>
<protein>
    <submittedName>
        <fullName evidence="2">Uncharacterized protein</fullName>
    </submittedName>
</protein>
<dbReference type="SUPFAM" id="SSF69786">
    <property type="entry name" value="YggU-like"/>
    <property type="match status" value="1"/>
</dbReference>
<proteinExistence type="inferred from homology"/>
<comment type="similarity">
    <text evidence="1">Belongs to the UPF0235 family.</text>
</comment>
<dbReference type="Pfam" id="PF02594">
    <property type="entry name" value="DUF167"/>
    <property type="match status" value="1"/>
</dbReference>
<comment type="caution">
    <text evidence="2">The sequence shown here is derived from an EMBL/GenBank/DDBJ whole genome shotgun (WGS) entry which is preliminary data.</text>
</comment>
<dbReference type="Gene3D" id="3.30.1200.10">
    <property type="entry name" value="YggU-like"/>
    <property type="match status" value="1"/>
</dbReference>
<evidence type="ECO:0000256" key="1">
    <source>
        <dbReference type="ARBA" id="ARBA00010364"/>
    </source>
</evidence>
<dbReference type="EMBL" id="QDDR01000010">
    <property type="protein sequence ID" value="PVE46017.1"/>
    <property type="molecule type" value="Genomic_DNA"/>
</dbReference>
<dbReference type="RefSeq" id="WP_107751843.1">
    <property type="nucleotide sequence ID" value="NZ_QBKF01000005.1"/>
</dbReference>
<dbReference type="Proteomes" id="UP000244810">
    <property type="component" value="Unassembled WGS sequence"/>
</dbReference>
<sequence length="83" mass="8886">MSLPDLSALAVPGAKLAVRATPRAKREAIEAGDPLRIWVTAPADQGRANEAVRKLLAKAMGVAPTRLTLLRGQTARDKLFQLD</sequence>
<dbReference type="InterPro" id="IPR003746">
    <property type="entry name" value="DUF167"/>
</dbReference>
<dbReference type="OrthoDB" id="3176309at2"/>